<sequence>MKMGSRARKRIRDEAYRRFRDAMIVEVGRCEMAPLDPTHRTRMPLSTLQIHHIMRGTRRERSLTERCAILVLCCECHCKLHTGRKHWPEASQLALLKLVRPLEYSLEEYNRLFAGPANRITEADVDKWANR</sequence>
<proteinExistence type="predicted"/>
<gene>
    <name evidence="1" type="ORF">MM415A04606_0016</name>
</gene>
<evidence type="ECO:0008006" key="2">
    <source>
        <dbReference type="Google" id="ProtNLM"/>
    </source>
</evidence>
<evidence type="ECO:0000313" key="1">
    <source>
        <dbReference type="EMBL" id="QJA69438.1"/>
    </source>
</evidence>
<accession>A0A6M3JJF9</accession>
<dbReference type="EMBL" id="MT141705">
    <property type="protein sequence ID" value="QJA69438.1"/>
    <property type="molecule type" value="Genomic_DNA"/>
</dbReference>
<reference evidence="1" key="1">
    <citation type="submission" date="2020-03" db="EMBL/GenBank/DDBJ databases">
        <title>The deep terrestrial virosphere.</title>
        <authorList>
            <person name="Holmfeldt K."/>
            <person name="Nilsson E."/>
            <person name="Simone D."/>
            <person name="Lopez-Fernandez M."/>
            <person name="Wu X."/>
            <person name="de Brujin I."/>
            <person name="Lundin D."/>
            <person name="Andersson A."/>
            <person name="Bertilsson S."/>
            <person name="Dopson M."/>
        </authorList>
    </citation>
    <scope>NUCLEOTIDE SEQUENCE</scope>
    <source>
        <strain evidence="1">MM415A04606</strain>
    </source>
</reference>
<protein>
    <recommendedName>
        <fullName evidence="2">HNH endonuclease</fullName>
    </recommendedName>
</protein>
<name>A0A6M3JJF9_9ZZZZ</name>
<dbReference type="AlphaFoldDB" id="A0A6M3JJF9"/>
<organism evidence="1">
    <name type="scientific">viral metagenome</name>
    <dbReference type="NCBI Taxonomy" id="1070528"/>
    <lineage>
        <taxon>unclassified sequences</taxon>
        <taxon>metagenomes</taxon>
        <taxon>organismal metagenomes</taxon>
    </lineage>
</organism>